<protein>
    <recommendedName>
        <fullName evidence="3">Urease accessory protein UreD</fullName>
    </recommendedName>
</protein>
<sequence>MDDSQTTRMAWMNKRWQAMLALDFAAKAGRTTLVGKRHQGPLVVQKMLYPEGGEVCHGIIIHPPGGAAGGDQLQLQATLGASAKALLTTPGAGKWYKANQLSASQNICFRLAANSCLEWLPQENILFDGSDVRFSSEIDLAEGAVFCGWDIVCFGRQARGEQWREGELRQVMQVRREGCLIWNERLFIQPQSLLMRSGIGLRGMPVNGSLVVAAGAVPAEIVANCRAIEPRGDAHYGVTALPEIFSARYVGRSSEAAREYFEQLWQVLRPWYAARLAIRPRIWNT</sequence>
<comment type="similarity">
    <text evidence="1 3">Belongs to the UreD family.</text>
</comment>
<keyword evidence="2 3" id="KW-0143">Chaperone</keyword>
<organism evidence="4 5">
    <name type="scientific">Methylobacillus rhizosphaerae</name>
    <dbReference type="NCBI Taxonomy" id="551994"/>
    <lineage>
        <taxon>Bacteria</taxon>
        <taxon>Pseudomonadati</taxon>
        <taxon>Pseudomonadota</taxon>
        <taxon>Betaproteobacteria</taxon>
        <taxon>Nitrosomonadales</taxon>
        <taxon>Methylophilaceae</taxon>
        <taxon>Methylobacillus</taxon>
    </lineage>
</organism>
<dbReference type="GO" id="GO:0016151">
    <property type="term" value="F:nickel cation binding"/>
    <property type="evidence" value="ECO:0007669"/>
    <property type="project" value="UniProtKB-UniRule"/>
</dbReference>
<keyword evidence="5" id="KW-1185">Reference proteome</keyword>
<keyword evidence="3" id="KW-0996">Nickel insertion</keyword>
<name>A0A238YED0_9PROT</name>
<gene>
    <name evidence="3" type="primary">ureD</name>
    <name evidence="4" type="ORF">SAMN05192560_0540</name>
</gene>
<proteinExistence type="inferred from homology"/>
<dbReference type="InterPro" id="IPR002669">
    <property type="entry name" value="UreD"/>
</dbReference>
<accession>A0A238YED0</accession>
<dbReference type="PANTHER" id="PTHR33643">
    <property type="entry name" value="UREASE ACCESSORY PROTEIN D"/>
    <property type="match status" value="1"/>
</dbReference>
<keyword evidence="3" id="KW-0963">Cytoplasm</keyword>
<evidence type="ECO:0000256" key="1">
    <source>
        <dbReference type="ARBA" id="ARBA00007177"/>
    </source>
</evidence>
<comment type="subcellular location">
    <subcellularLocation>
        <location evidence="3">Cytoplasm</location>
    </subcellularLocation>
</comment>
<dbReference type="HAMAP" id="MF_01384">
    <property type="entry name" value="UreD"/>
    <property type="match status" value="1"/>
</dbReference>
<evidence type="ECO:0000256" key="3">
    <source>
        <dbReference type="HAMAP-Rule" id="MF_01384"/>
    </source>
</evidence>
<reference evidence="5" key="1">
    <citation type="submission" date="2017-06" db="EMBL/GenBank/DDBJ databases">
        <authorList>
            <person name="Varghese N."/>
            <person name="Submissions S."/>
        </authorList>
    </citation>
    <scope>NUCLEOTIDE SEQUENCE [LARGE SCALE GENOMIC DNA]</scope>
    <source>
        <strain evidence="5">Ca-68</strain>
    </source>
</reference>
<evidence type="ECO:0000313" key="5">
    <source>
        <dbReference type="Proteomes" id="UP000198305"/>
    </source>
</evidence>
<dbReference type="Pfam" id="PF01774">
    <property type="entry name" value="UreD"/>
    <property type="match status" value="1"/>
</dbReference>
<evidence type="ECO:0000313" key="4">
    <source>
        <dbReference type="EMBL" id="SNR69507.1"/>
    </source>
</evidence>
<dbReference type="EMBL" id="FZOA01000002">
    <property type="protein sequence ID" value="SNR69507.1"/>
    <property type="molecule type" value="Genomic_DNA"/>
</dbReference>
<evidence type="ECO:0000256" key="2">
    <source>
        <dbReference type="ARBA" id="ARBA00023186"/>
    </source>
</evidence>
<dbReference type="GO" id="GO:0005737">
    <property type="term" value="C:cytoplasm"/>
    <property type="evidence" value="ECO:0007669"/>
    <property type="project" value="UniProtKB-SubCell"/>
</dbReference>
<dbReference type="Proteomes" id="UP000198305">
    <property type="component" value="Unassembled WGS sequence"/>
</dbReference>
<comment type="subunit">
    <text evidence="3">UreD, UreF and UreG form a complex that acts as a GTP-hydrolysis-dependent molecular chaperone, activating the urease apoprotein by helping to assemble the nickel containing metallocenter of UreC. The UreE protein probably delivers the nickel.</text>
</comment>
<dbReference type="PANTHER" id="PTHR33643:SF1">
    <property type="entry name" value="UREASE ACCESSORY PROTEIN D"/>
    <property type="match status" value="1"/>
</dbReference>
<comment type="function">
    <text evidence="3">Required for maturation of urease via the functional incorporation of the urease nickel metallocenter.</text>
</comment>
<dbReference type="AlphaFoldDB" id="A0A238YED0"/>